<evidence type="ECO:0000256" key="1">
    <source>
        <dbReference type="SAM" id="Coils"/>
    </source>
</evidence>
<organism evidence="3 4">
    <name type="scientific">Flaviflagellibacter deserti</name>
    <dbReference type="NCBI Taxonomy" id="2267266"/>
    <lineage>
        <taxon>Bacteria</taxon>
        <taxon>Pseudomonadati</taxon>
        <taxon>Pseudomonadota</taxon>
        <taxon>Alphaproteobacteria</taxon>
        <taxon>Hyphomicrobiales</taxon>
        <taxon>Flaviflagellibacter</taxon>
    </lineage>
</organism>
<evidence type="ECO:0000256" key="2">
    <source>
        <dbReference type="SAM" id="Phobius"/>
    </source>
</evidence>
<protein>
    <submittedName>
        <fullName evidence="3">Uncharacterized protein</fullName>
    </submittedName>
</protein>
<dbReference type="EMBL" id="JBHSJF010000001">
    <property type="protein sequence ID" value="MFC5066475.1"/>
    <property type="molecule type" value="Genomic_DNA"/>
</dbReference>
<sequence length="313" mass="35318">MVEPLLYAALGFLTASLVALFFGRALWNRAVRLTTHRIMRRLPLSRDEIVASRDLVRAQLAVEHRRLERQANIMRERMTASMADVGRRNQDILDMKAQIETDRAAIADWAQREAAARNEVAKVGAELNATRQRLSETERLLAITRDELEIAQDDTTELVRLADDRKVQSATVQSQSAQSSQVIANLERQLAAARQAAEEIQERLNRTNEAVKNEHDRAESIHQKLVETESNLSQALTKLDLNEREFQKRIDELQAEKNNLLGQLSVAQVEMDGFARGGADNEEMAALRREIERLASDIARVVETPAFETSASN</sequence>
<evidence type="ECO:0000313" key="4">
    <source>
        <dbReference type="Proteomes" id="UP001595796"/>
    </source>
</evidence>
<evidence type="ECO:0000313" key="3">
    <source>
        <dbReference type="EMBL" id="MFC5066475.1"/>
    </source>
</evidence>
<dbReference type="SUPFAM" id="SSF57997">
    <property type="entry name" value="Tropomyosin"/>
    <property type="match status" value="1"/>
</dbReference>
<accession>A0ABV9YYK2</accession>
<reference evidence="4" key="1">
    <citation type="journal article" date="2019" name="Int. J. Syst. Evol. Microbiol.">
        <title>The Global Catalogue of Microorganisms (GCM) 10K type strain sequencing project: providing services to taxonomists for standard genome sequencing and annotation.</title>
        <authorList>
            <consortium name="The Broad Institute Genomics Platform"/>
            <consortium name="The Broad Institute Genome Sequencing Center for Infectious Disease"/>
            <person name="Wu L."/>
            <person name="Ma J."/>
        </authorList>
    </citation>
    <scope>NUCLEOTIDE SEQUENCE [LARGE SCALE GENOMIC DNA]</scope>
    <source>
        <strain evidence="4">CGMCC 1.16444</strain>
    </source>
</reference>
<keyword evidence="1" id="KW-0175">Coiled coil</keyword>
<proteinExistence type="predicted"/>
<keyword evidence="2" id="KW-0812">Transmembrane</keyword>
<comment type="caution">
    <text evidence="3">The sequence shown here is derived from an EMBL/GenBank/DDBJ whole genome shotgun (WGS) entry which is preliminary data.</text>
</comment>
<keyword evidence="4" id="KW-1185">Reference proteome</keyword>
<feature type="transmembrane region" description="Helical" evidence="2">
    <location>
        <begin position="6"/>
        <end position="27"/>
    </location>
</feature>
<keyword evidence="2" id="KW-1133">Transmembrane helix</keyword>
<name>A0ABV9YYK2_9HYPH</name>
<keyword evidence="2" id="KW-0472">Membrane</keyword>
<dbReference type="RefSeq" id="WP_114955264.1">
    <property type="nucleotide sequence ID" value="NZ_JBHSJF010000001.1"/>
</dbReference>
<feature type="coiled-coil region" evidence="1">
    <location>
        <begin position="127"/>
        <end position="304"/>
    </location>
</feature>
<gene>
    <name evidence="3" type="ORF">ACFPFW_00425</name>
</gene>
<dbReference type="Proteomes" id="UP001595796">
    <property type="component" value="Unassembled WGS sequence"/>
</dbReference>